<dbReference type="EMBL" id="CM042032">
    <property type="protein sequence ID" value="KAI3777162.1"/>
    <property type="molecule type" value="Genomic_DNA"/>
</dbReference>
<proteinExistence type="predicted"/>
<reference evidence="2" key="1">
    <citation type="journal article" date="2022" name="Mol. Ecol. Resour.">
        <title>The genomes of chicory, endive, great burdock and yacon provide insights into Asteraceae palaeo-polyploidization history and plant inulin production.</title>
        <authorList>
            <person name="Fan W."/>
            <person name="Wang S."/>
            <person name="Wang H."/>
            <person name="Wang A."/>
            <person name="Jiang F."/>
            <person name="Liu H."/>
            <person name="Zhao H."/>
            <person name="Xu D."/>
            <person name="Zhang Y."/>
        </authorList>
    </citation>
    <scope>NUCLEOTIDE SEQUENCE [LARGE SCALE GENOMIC DNA]</scope>
    <source>
        <strain evidence="2">cv. Yunnan</strain>
    </source>
</reference>
<comment type="caution">
    <text evidence="1">The sequence shown here is derived from an EMBL/GenBank/DDBJ whole genome shotgun (WGS) entry which is preliminary data.</text>
</comment>
<accession>A0ACB9G2Z8</accession>
<reference evidence="1 2" key="2">
    <citation type="journal article" date="2022" name="Mol. Ecol. Resour.">
        <title>The genomes of chicory, endive, great burdock and yacon provide insights into Asteraceae paleo-polyploidization history and plant inulin production.</title>
        <authorList>
            <person name="Fan W."/>
            <person name="Wang S."/>
            <person name="Wang H."/>
            <person name="Wang A."/>
            <person name="Jiang F."/>
            <person name="Liu H."/>
            <person name="Zhao H."/>
            <person name="Xu D."/>
            <person name="Zhang Y."/>
        </authorList>
    </citation>
    <scope>NUCLEOTIDE SEQUENCE [LARGE SCALE GENOMIC DNA]</scope>
    <source>
        <strain evidence="2">cv. Yunnan</strain>
        <tissue evidence="1">Leaves</tissue>
    </source>
</reference>
<evidence type="ECO:0000313" key="1">
    <source>
        <dbReference type="EMBL" id="KAI3777162.1"/>
    </source>
</evidence>
<keyword evidence="2" id="KW-1185">Reference proteome</keyword>
<dbReference type="Proteomes" id="UP001056120">
    <property type="component" value="Linkage Group LG15"/>
</dbReference>
<protein>
    <submittedName>
        <fullName evidence="1">Uncharacterized protein</fullName>
    </submittedName>
</protein>
<organism evidence="1 2">
    <name type="scientific">Smallanthus sonchifolius</name>
    <dbReference type="NCBI Taxonomy" id="185202"/>
    <lineage>
        <taxon>Eukaryota</taxon>
        <taxon>Viridiplantae</taxon>
        <taxon>Streptophyta</taxon>
        <taxon>Embryophyta</taxon>
        <taxon>Tracheophyta</taxon>
        <taxon>Spermatophyta</taxon>
        <taxon>Magnoliopsida</taxon>
        <taxon>eudicotyledons</taxon>
        <taxon>Gunneridae</taxon>
        <taxon>Pentapetalae</taxon>
        <taxon>asterids</taxon>
        <taxon>campanulids</taxon>
        <taxon>Asterales</taxon>
        <taxon>Asteraceae</taxon>
        <taxon>Asteroideae</taxon>
        <taxon>Heliantheae alliance</taxon>
        <taxon>Millerieae</taxon>
        <taxon>Smallanthus</taxon>
    </lineage>
</organism>
<gene>
    <name evidence="1" type="ORF">L1987_46958</name>
</gene>
<name>A0ACB9G2Z8_9ASTR</name>
<evidence type="ECO:0000313" key="2">
    <source>
        <dbReference type="Proteomes" id="UP001056120"/>
    </source>
</evidence>
<sequence length="356" mass="40434">MDVLRNMRQKEEDIILPQERKEKLNMVISEFSIKECMQCDYIHNSHVMAYTSLSLHISAKNSTLSDNNNHDLKIFEKTIEHLVHCSGKVYRTSASRKSCNVTPCSISNMHSHDLLEFKEEDLKEMFLCLKSSFTYAAKLLNLVLTSSSESTPPSPEAHNLANDLFDFIISVEEHLGSRYGSLVLSAAKLWLPDLILALGSLQIQKPSSSSSSAFAETKFGFPSWLLIVAKIEIFDQQETKLDENDEKVTLSSNFSTFRKVVETMIKLLRGNHSMLDAVGAFLLAGLDKKDFELLYGLLHFVCTRLVKHEKEERADLKLMLESLQQMYPQMKATAQELGNGHEKARLEEARSWVEPI</sequence>